<evidence type="ECO:0000313" key="2">
    <source>
        <dbReference type="Proteomes" id="UP000316008"/>
    </source>
</evidence>
<evidence type="ECO:0000313" key="1">
    <source>
        <dbReference type="EMBL" id="TSJ41312.1"/>
    </source>
</evidence>
<dbReference type="RefSeq" id="WP_144334124.1">
    <property type="nucleotide sequence ID" value="NZ_VLPL01000008.1"/>
</dbReference>
<dbReference type="EMBL" id="VLPL01000008">
    <property type="protein sequence ID" value="TSJ41312.1"/>
    <property type="molecule type" value="Genomic_DNA"/>
</dbReference>
<comment type="caution">
    <text evidence="1">The sequence shown here is derived from an EMBL/GenBank/DDBJ whole genome shotgun (WGS) entry which is preliminary data.</text>
</comment>
<name>A0A556MN92_9FLAO</name>
<keyword evidence="2" id="KW-1185">Reference proteome</keyword>
<proteinExistence type="predicted"/>
<dbReference type="Pfam" id="PF26622">
    <property type="entry name" value="DUF8199"/>
    <property type="match status" value="1"/>
</dbReference>
<dbReference type="AlphaFoldDB" id="A0A556MN92"/>
<dbReference type="InterPro" id="IPR058060">
    <property type="entry name" value="HYC_CC_PP"/>
</dbReference>
<dbReference type="NCBIfam" id="NF047658">
    <property type="entry name" value="HYC_CC_PP"/>
    <property type="match status" value="1"/>
</dbReference>
<gene>
    <name evidence="1" type="ORF">FO442_15485</name>
</gene>
<dbReference type="Proteomes" id="UP000316008">
    <property type="component" value="Unassembled WGS sequence"/>
</dbReference>
<dbReference type="InterPro" id="IPR058512">
    <property type="entry name" value="DUF8199"/>
</dbReference>
<sequence>MKRILSLIIMVLYLLPALGMTVSTHFCGGRLTDVSLFGSTSKMNCSCGTTIPEKNPLVQKKCCEQLTYSLKLGNQQLKQSVSIVKSTDAEITAPKQFRFEFTRNRVIVHANTVLNYIPDLPPGRYKEPIYIQNDSFLI</sequence>
<accession>A0A556MN92</accession>
<protein>
    <submittedName>
        <fullName evidence="1">Uncharacterized protein</fullName>
    </submittedName>
</protein>
<organism evidence="1 2">
    <name type="scientific">Fluviicola chungangensis</name>
    <dbReference type="NCBI Taxonomy" id="2597671"/>
    <lineage>
        <taxon>Bacteria</taxon>
        <taxon>Pseudomonadati</taxon>
        <taxon>Bacteroidota</taxon>
        <taxon>Flavobacteriia</taxon>
        <taxon>Flavobacteriales</taxon>
        <taxon>Crocinitomicaceae</taxon>
        <taxon>Fluviicola</taxon>
    </lineage>
</organism>
<dbReference type="OrthoDB" id="1493875at2"/>
<reference evidence="1 2" key="1">
    <citation type="submission" date="2019-07" db="EMBL/GenBank/DDBJ databases">
        <authorList>
            <person name="Huq M.A."/>
        </authorList>
    </citation>
    <scope>NUCLEOTIDE SEQUENCE [LARGE SCALE GENOMIC DNA]</scope>
    <source>
        <strain evidence="1 2">MAH-3</strain>
    </source>
</reference>